<dbReference type="SUPFAM" id="SSF103473">
    <property type="entry name" value="MFS general substrate transporter"/>
    <property type="match status" value="2"/>
</dbReference>
<evidence type="ECO:0000256" key="1">
    <source>
        <dbReference type="ARBA" id="ARBA00004651"/>
    </source>
</evidence>
<protein>
    <submittedName>
        <fullName evidence="9">Di-/tripeptide transporter</fullName>
    </submittedName>
</protein>
<dbReference type="PANTHER" id="PTHR23517:SF15">
    <property type="entry name" value="PROTON-DEPENDENT OLIGOPEPTIDE FAMILY TRANSPORT PROTEIN"/>
    <property type="match status" value="1"/>
</dbReference>
<dbReference type="InterPro" id="IPR005279">
    <property type="entry name" value="Dipep/tripep_permease"/>
</dbReference>
<feature type="transmembrane region" description="Helical" evidence="8">
    <location>
        <begin position="473"/>
        <end position="500"/>
    </location>
</feature>
<feature type="transmembrane region" description="Helical" evidence="8">
    <location>
        <begin position="163"/>
        <end position="184"/>
    </location>
</feature>
<feature type="transmembrane region" description="Helical" evidence="8">
    <location>
        <begin position="232"/>
        <end position="249"/>
    </location>
</feature>
<feature type="transmembrane region" description="Helical" evidence="8">
    <location>
        <begin position="402"/>
        <end position="430"/>
    </location>
</feature>
<dbReference type="EMBL" id="CP003181">
    <property type="protein sequence ID" value="AHJ63741.1"/>
    <property type="molecule type" value="Genomic_DNA"/>
</dbReference>
<dbReference type="CDD" id="cd17346">
    <property type="entry name" value="MFS_DtpA_like"/>
    <property type="match status" value="1"/>
</dbReference>
<keyword evidence="5" id="KW-0571">Peptide transport</keyword>
<evidence type="ECO:0000256" key="6">
    <source>
        <dbReference type="ARBA" id="ARBA00022989"/>
    </source>
</evidence>
<name>A0AAN0VGC1_9PROT</name>
<feature type="transmembrane region" description="Helical" evidence="8">
    <location>
        <begin position="127"/>
        <end position="151"/>
    </location>
</feature>
<proteinExistence type="predicted"/>
<evidence type="ECO:0000256" key="2">
    <source>
        <dbReference type="ARBA" id="ARBA00022448"/>
    </source>
</evidence>
<reference evidence="10" key="1">
    <citation type="submission" date="2012-06" db="EMBL/GenBank/DDBJ databases">
        <title>Genome analysis of multiple Granulibacter bethesdensis isolates demonstrates substantial genome diversity.</title>
        <authorList>
            <person name="Greenberg D.E."/>
            <person name="Porcella S.F."/>
            <person name="Zarember K."/>
            <person name="Zelazny A.M."/>
            <person name="Bruno D."/>
            <person name="Martens C."/>
            <person name="Barbian K.D."/>
            <person name="Jaske E."/>
            <person name="Holland S.M."/>
        </authorList>
    </citation>
    <scope>NUCLEOTIDE SEQUENCE [LARGE SCALE GENOMIC DNA]</scope>
    <source>
        <strain evidence="10">CGDNIH3</strain>
    </source>
</reference>
<keyword evidence="5" id="KW-0653">Protein transport</keyword>
<dbReference type="GO" id="GO:1904680">
    <property type="term" value="F:peptide transmembrane transporter activity"/>
    <property type="evidence" value="ECO:0007669"/>
    <property type="project" value="InterPro"/>
</dbReference>
<comment type="subcellular location">
    <subcellularLocation>
        <location evidence="1">Cell membrane</location>
        <topology evidence="1">Multi-pass membrane protein</topology>
    </subcellularLocation>
</comment>
<dbReference type="AlphaFoldDB" id="A0AAN0VGC1"/>
<keyword evidence="2" id="KW-0813">Transport</keyword>
<feature type="transmembrane region" description="Helical" evidence="8">
    <location>
        <begin position="286"/>
        <end position="303"/>
    </location>
</feature>
<gene>
    <name evidence="9" type="ORF">GbCGDNIH3_1861</name>
</gene>
<keyword evidence="4 8" id="KW-0812">Transmembrane</keyword>
<organism evidence="9 10">
    <name type="scientific">Granulibacter bethesdensis</name>
    <dbReference type="NCBI Taxonomy" id="364410"/>
    <lineage>
        <taxon>Bacteria</taxon>
        <taxon>Pseudomonadati</taxon>
        <taxon>Pseudomonadota</taxon>
        <taxon>Alphaproteobacteria</taxon>
        <taxon>Acetobacterales</taxon>
        <taxon>Acetobacteraceae</taxon>
        <taxon>Granulibacter</taxon>
    </lineage>
</organism>
<evidence type="ECO:0000313" key="9">
    <source>
        <dbReference type="EMBL" id="AHJ63741.1"/>
    </source>
</evidence>
<dbReference type="Pfam" id="PF00854">
    <property type="entry name" value="PTR2"/>
    <property type="match status" value="1"/>
</dbReference>
<dbReference type="NCBIfam" id="TIGR00924">
    <property type="entry name" value="yjdL_sub1_fam"/>
    <property type="match status" value="1"/>
</dbReference>
<dbReference type="Proteomes" id="UP000019438">
    <property type="component" value="Chromosome"/>
</dbReference>
<dbReference type="InterPro" id="IPR036259">
    <property type="entry name" value="MFS_trans_sf"/>
</dbReference>
<feature type="transmembrane region" description="Helical" evidence="8">
    <location>
        <begin position="96"/>
        <end position="115"/>
    </location>
</feature>
<sequence>MSCHATDCRSAIVNTHPTQPDNRTRAFIVVLSIELWERFGYYAMQALLLLFLIQKLHFSSHDAVLLAGAFAASVYATPVLGGWLGDRVLGARRCTLSGAVILAAGYSLLGLPTAWSDPVLDETSLAFAALGMISVGNGLFKPNAAALVRVIHEGQDQRLDAAFTLYYMAVNVGSSVSMLLTPWVQQQAGWHSAFAVSFFGLALGIAGYGIMRSWLGRTGTEKDHHPVPLSHFLAVSAGCAFLIIGIALLLHSASLAMWCNMAAALGVLMLWSICYGRAAPRERPGLAIMYALAGQSLMFFIFYQQMSTSLTLFTVHGVSPALRLGGHTLMTWTPAQFQALDPIWIMLLGPVLAGLYTVLARRGRDVRIAAKFTAGFVSVGTAFLMWWGAARITGPDGLVSPWIMVAGYGALALGELLIGGLGLAMVARYVPQRLNSLMMGSYLLTMGLSMYAGSRIAGIATSSFSSQTAQTPAAFVSLFGGLSVAAFLAALVCLTMAPWLRRLDRQHRAFALPGPAPHISS</sequence>
<feature type="transmembrane region" description="Helical" evidence="8">
    <location>
        <begin position="442"/>
        <end position="461"/>
    </location>
</feature>
<keyword evidence="7 8" id="KW-0472">Membrane</keyword>
<dbReference type="GO" id="GO:0015833">
    <property type="term" value="P:peptide transport"/>
    <property type="evidence" value="ECO:0007669"/>
    <property type="project" value="UniProtKB-KW"/>
</dbReference>
<keyword evidence="3" id="KW-1003">Cell membrane</keyword>
<evidence type="ECO:0000256" key="3">
    <source>
        <dbReference type="ARBA" id="ARBA00022475"/>
    </source>
</evidence>
<evidence type="ECO:0000256" key="8">
    <source>
        <dbReference type="SAM" id="Phobius"/>
    </source>
</evidence>
<feature type="transmembrane region" description="Helical" evidence="8">
    <location>
        <begin position="255"/>
        <end position="274"/>
    </location>
</feature>
<feature type="transmembrane region" description="Helical" evidence="8">
    <location>
        <begin position="63"/>
        <end position="84"/>
    </location>
</feature>
<accession>A0AAN0VGC1</accession>
<feature type="transmembrane region" description="Helical" evidence="8">
    <location>
        <begin position="343"/>
        <end position="360"/>
    </location>
</feature>
<feature type="transmembrane region" description="Helical" evidence="8">
    <location>
        <begin position="190"/>
        <end position="211"/>
    </location>
</feature>
<dbReference type="KEGG" id="gbc:GbCGDNIH3_1861"/>
<dbReference type="GO" id="GO:0005886">
    <property type="term" value="C:plasma membrane"/>
    <property type="evidence" value="ECO:0007669"/>
    <property type="project" value="UniProtKB-SubCell"/>
</dbReference>
<dbReference type="InterPro" id="IPR050171">
    <property type="entry name" value="MFS_Transporters"/>
</dbReference>
<evidence type="ECO:0000256" key="5">
    <source>
        <dbReference type="ARBA" id="ARBA00022856"/>
    </source>
</evidence>
<evidence type="ECO:0000313" key="10">
    <source>
        <dbReference type="Proteomes" id="UP000019438"/>
    </source>
</evidence>
<dbReference type="Gene3D" id="1.20.1250.20">
    <property type="entry name" value="MFS general substrate transporter like domains"/>
    <property type="match status" value="1"/>
</dbReference>
<evidence type="ECO:0000256" key="7">
    <source>
        <dbReference type="ARBA" id="ARBA00023136"/>
    </source>
</evidence>
<dbReference type="PANTHER" id="PTHR23517">
    <property type="entry name" value="RESISTANCE PROTEIN MDTM, PUTATIVE-RELATED-RELATED"/>
    <property type="match status" value="1"/>
</dbReference>
<evidence type="ECO:0000256" key="4">
    <source>
        <dbReference type="ARBA" id="ARBA00022692"/>
    </source>
</evidence>
<feature type="transmembrane region" description="Helical" evidence="8">
    <location>
        <begin position="372"/>
        <end position="390"/>
    </location>
</feature>
<keyword evidence="6 8" id="KW-1133">Transmembrane helix</keyword>
<dbReference type="InterPro" id="IPR000109">
    <property type="entry name" value="POT_fam"/>
</dbReference>